<dbReference type="AlphaFoldDB" id="A0A8H4VTT5"/>
<accession>A0A8H4VTT5</accession>
<keyword evidence="2" id="KW-1185">Reference proteome</keyword>
<protein>
    <submittedName>
        <fullName evidence="1">Uncharacterized protein</fullName>
    </submittedName>
</protein>
<comment type="caution">
    <text evidence="1">The sequence shown here is derived from an EMBL/GenBank/DDBJ whole genome shotgun (WGS) entry which is preliminary data.</text>
</comment>
<dbReference type="OrthoDB" id="5389823at2759"/>
<evidence type="ECO:0000313" key="1">
    <source>
        <dbReference type="EMBL" id="KAF4621912.1"/>
    </source>
</evidence>
<dbReference type="Proteomes" id="UP000566819">
    <property type="component" value="Unassembled WGS sequence"/>
</dbReference>
<proteinExistence type="predicted"/>
<evidence type="ECO:0000313" key="2">
    <source>
        <dbReference type="Proteomes" id="UP000566819"/>
    </source>
</evidence>
<gene>
    <name evidence="1" type="ORF">G7Y89_g14431</name>
</gene>
<sequence length="176" mass="19888">MPLRTTPLPASLENLVRSVEAEELLQTILGRLWSADHFSRDEDIRRAGLINAAGLGWSDSSSYRTEDIVGLVGRDDLRRINLTAQLANSSITPRMLYAEIHPKMTSDGRYPRDFDVPRRVEEFFALEGTALDRLLHTYNLPCDLPYHSLSHNHSLALAPLLTIQLLFFFTPLSRGT</sequence>
<reference evidence="1 2" key="1">
    <citation type="submission" date="2020-03" db="EMBL/GenBank/DDBJ databases">
        <title>Draft Genome Sequence of Cudoniella acicularis.</title>
        <authorList>
            <person name="Buettner E."/>
            <person name="Kellner H."/>
        </authorList>
    </citation>
    <scope>NUCLEOTIDE SEQUENCE [LARGE SCALE GENOMIC DNA]</scope>
    <source>
        <strain evidence="1 2">DSM 108380</strain>
    </source>
</reference>
<dbReference type="EMBL" id="JAAMPI010001903">
    <property type="protein sequence ID" value="KAF4621912.1"/>
    <property type="molecule type" value="Genomic_DNA"/>
</dbReference>
<organism evidence="1 2">
    <name type="scientific">Cudoniella acicularis</name>
    <dbReference type="NCBI Taxonomy" id="354080"/>
    <lineage>
        <taxon>Eukaryota</taxon>
        <taxon>Fungi</taxon>
        <taxon>Dikarya</taxon>
        <taxon>Ascomycota</taxon>
        <taxon>Pezizomycotina</taxon>
        <taxon>Leotiomycetes</taxon>
        <taxon>Helotiales</taxon>
        <taxon>Tricladiaceae</taxon>
        <taxon>Cudoniella</taxon>
    </lineage>
</organism>
<name>A0A8H4VTT5_9HELO</name>